<comment type="subunit">
    <text evidence="16">Homodimer; homodimerizes upon binding to alkal ligands (alkal1, alkal2a or alkal2b).</text>
</comment>
<keyword evidence="25" id="KW-1185">Reference proteome</keyword>
<dbReference type="OrthoDB" id="73209at2759"/>
<dbReference type="RefSeq" id="XP_047013550.1">
    <property type="nucleotide sequence ID" value="XM_047157594.2"/>
</dbReference>
<evidence type="ECO:0000259" key="24">
    <source>
        <dbReference type="PROSITE" id="PS50060"/>
    </source>
</evidence>
<feature type="compositionally biased region" description="Polar residues" evidence="20">
    <location>
        <begin position="1544"/>
        <end position="1555"/>
    </location>
</feature>
<dbReference type="PROSITE" id="PS00239">
    <property type="entry name" value="RECEPTOR_TYR_KIN_II"/>
    <property type="match status" value="1"/>
</dbReference>
<keyword evidence="19" id="KW-0597">Phosphoprotein</keyword>
<dbReference type="PRINTS" id="PR00109">
    <property type="entry name" value="TYRKINASE"/>
</dbReference>
<feature type="domain" description="MAM" evidence="24">
    <location>
        <begin position="107"/>
        <end position="277"/>
    </location>
</feature>
<dbReference type="SUPFAM" id="SSF56112">
    <property type="entry name" value="Protein kinase-like (PK-like)"/>
    <property type="match status" value="1"/>
</dbReference>
<evidence type="ECO:0000256" key="5">
    <source>
        <dbReference type="ARBA" id="ARBA00022729"/>
    </source>
</evidence>
<keyword evidence="13 19" id="KW-0675">Receptor</keyword>
<dbReference type="SMART" id="SM00192">
    <property type="entry name" value="LDLa"/>
    <property type="match status" value="1"/>
</dbReference>
<comment type="catalytic activity">
    <reaction evidence="15 19">
        <text>L-tyrosyl-[protein] + ATP = O-phospho-L-tyrosyl-[protein] + ADP + H(+)</text>
        <dbReference type="Rhea" id="RHEA:10596"/>
        <dbReference type="Rhea" id="RHEA-COMP:10136"/>
        <dbReference type="Rhea" id="RHEA-COMP:20101"/>
        <dbReference type="ChEBI" id="CHEBI:15378"/>
        <dbReference type="ChEBI" id="CHEBI:30616"/>
        <dbReference type="ChEBI" id="CHEBI:46858"/>
        <dbReference type="ChEBI" id="CHEBI:61978"/>
        <dbReference type="ChEBI" id="CHEBI:456216"/>
        <dbReference type="EC" id="2.7.10.1"/>
    </reaction>
</comment>
<keyword evidence="12 17" id="KW-1015">Disulfide bond</keyword>
<keyword evidence="4 19" id="KW-0812">Transmembrane</keyword>
<dbReference type="InterPro" id="IPR000998">
    <property type="entry name" value="MAM_dom"/>
</dbReference>
<evidence type="ECO:0000256" key="8">
    <source>
        <dbReference type="ARBA" id="ARBA00022840"/>
    </source>
</evidence>
<evidence type="ECO:0000256" key="10">
    <source>
        <dbReference type="ARBA" id="ARBA00023136"/>
    </source>
</evidence>
<dbReference type="GO" id="GO:0005524">
    <property type="term" value="F:ATP binding"/>
    <property type="evidence" value="ECO:0007669"/>
    <property type="project" value="UniProtKB-UniRule"/>
</dbReference>
<evidence type="ECO:0000256" key="4">
    <source>
        <dbReference type="ARBA" id="ARBA00022692"/>
    </source>
</evidence>
<evidence type="ECO:0000256" key="13">
    <source>
        <dbReference type="ARBA" id="ARBA00023170"/>
    </source>
</evidence>
<dbReference type="GO" id="GO:0043235">
    <property type="term" value="C:receptor complex"/>
    <property type="evidence" value="ECO:0007669"/>
    <property type="project" value="TreeGrafter"/>
</dbReference>
<dbReference type="PROSITE" id="PS00109">
    <property type="entry name" value="PROTEIN_KINASE_TYR"/>
    <property type="match status" value="1"/>
</dbReference>
<keyword evidence="11" id="KW-0829">Tyrosine-protein kinase</keyword>
<evidence type="ECO:0000256" key="9">
    <source>
        <dbReference type="ARBA" id="ARBA00022989"/>
    </source>
</evidence>
<gene>
    <name evidence="26" type="primary">ltk</name>
</gene>
<feature type="chain" id="PRO_5038099948" description="Tyrosine-protein kinase receptor" evidence="22">
    <location>
        <begin position="22"/>
        <end position="1555"/>
    </location>
</feature>
<evidence type="ECO:0000256" key="2">
    <source>
        <dbReference type="ARBA" id="ARBA00022475"/>
    </source>
</evidence>
<feature type="domain" description="MAM" evidence="24">
    <location>
        <begin position="332"/>
        <end position="493"/>
    </location>
</feature>
<feature type="compositionally biased region" description="Basic and acidic residues" evidence="20">
    <location>
        <begin position="1522"/>
        <end position="1542"/>
    </location>
</feature>
<dbReference type="PROSITE" id="PS50011">
    <property type="entry name" value="PROTEIN_KINASE_DOM"/>
    <property type="match status" value="1"/>
</dbReference>
<dbReference type="InterPro" id="IPR002172">
    <property type="entry name" value="LDrepeatLR_classA_rpt"/>
</dbReference>
<dbReference type="Pfam" id="PF07714">
    <property type="entry name" value="PK_Tyr_Ser-Thr"/>
    <property type="match status" value="1"/>
</dbReference>
<dbReference type="GeneID" id="108270462"/>
<dbReference type="InterPro" id="IPR002011">
    <property type="entry name" value="Tyr_kinase_rcpt_2_CS"/>
</dbReference>
<dbReference type="FunFam" id="1.10.510.10:FF:000113">
    <property type="entry name" value="Tyrosine-protein kinase receptor"/>
    <property type="match status" value="1"/>
</dbReference>
<feature type="region of interest" description="Disordered" evidence="20">
    <location>
        <begin position="1340"/>
        <end position="1359"/>
    </location>
</feature>
<dbReference type="CDD" id="cd06263">
    <property type="entry name" value="MAM"/>
    <property type="match status" value="1"/>
</dbReference>
<dbReference type="GO" id="GO:0045664">
    <property type="term" value="P:regulation of neuron differentiation"/>
    <property type="evidence" value="ECO:0007669"/>
    <property type="project" value="TreeGrafter"/>
</dbReference>
<evidence type="ECO:0000256" key="17">
    <source>
        <dbReference type="PROSITE-ProRule" id="PRU00124"/>
    </source>
</evidence>
<sequence length="1555" mass="167990">MEYADGQTSLTLMLFILTAEGGVVMQAPAVSRTQKTEQEIAALVSGSSSGSIRDLPDLRRLASLVSSQHDLMIRISHALLDRTVEASFPMQLNPHHSSPAETSQAITSCDFESPCFWSISNHSARGDWYVTSPQEHWAGQQSVQPITDHSIGDSKGHYLVLRPGSALWASGSCTFHIASPVVLSSGPQCRLQLACFQPEPRTGNLSVSIKLTDSSVISSLTSVSRGKPGNRASWEVLEASIGKMNEPFQVTVHYTSCSGHDLGLLAIDSLELKECNMESRDLEEMAPDCGENSAVRCDLGGCIDKSKVCDFHSDCPLGEDEGFICDNLPLGSYCSFELGSCGWTVSNTQFSWNLASGEQLSRSTDLLGTTLQNTQGHFLFLKVRGIANGDEASIYSPALPVTLSKQDCQLHFSLYLYGDFNGTVRLSVVENGSSVTPLVWERAGHWKDNWQDVTLQITDLLNRFHLKVHAQWAADSEADIALDDISLSATCFDTDLKALLLGRQHDLDSISQLDFLSPLPEPSASEVSQITWLFTSCGASGPRGPIQAQCDSAYRNTNVSVLVGKEGPLRGVQMWKVPATNRYKISAYGAAGGKGAKNHNKRSHGVIISAIFTLEKGDILYLLIGHQGEDACPGRNPLTHKVCLGESSVIEDRFEGDGADKEWAGGGGGGGGATFIFHMENGEPVPLLIAAGGGGKAYLEQPESSLEQIPLEQYENDTLASGVNGRTGAAGGGGGWKDSSTHVWAGKSLFEGAEGGSPCPQALSKFGWVTFGGFGGGGGSCTAGGGGGGYRGGDVSSADDLAADGQDGVSFVHPSGELFLHPLAVMESHGEAEIEVHLNCSHCQTQSCKRDEDSRFIICRCHNDEILSPDNVSCIAETQGSMVAGHPSLSLIVAVVASAVVTGVVLTCACLTLMYYRKKNHLHAVRVCLQSPEHKLSKIRSSIIMTDYNPNYCFAGKAALLCELNEVPRKNITLLRALGHGAFGEVYEGQVLGMNGDNTAMQVAIKTLPEICSEQDEMDFLMEALIMSKFNHQNIVRCIGVSLQILPRFILLELMTGGDMKSFLRQNRPRTNQPSSLTMLELLHMARDIAFGCRYLEENHFIHRDIAARNCLLTCPGPERMAKIGDFGMARDIYRASYYRKGGRAMLPVKWMPPEAFLEGVFTCKTDTWSFGVLLWEIFSLGYMPYPCKTNQEVLEFVTSGGRMDPPKSCPGPVYRIMTQCWQHCPEHRPNFSAILERINYCTQDPDVINTPLPVEYGPTVDEESRTVTRPVASGSMSPLLVSRSLDVPVQPASFTPLPQVQKPRMPQEVAIREALEPFWAEPPSAPGACSSSWLQVPEHQPCSRSSSSSGSQKLKNNTKNLWNPTYGSWILESFGRTALSHTQSMPLSCSTTTPSHFTSTSEHNDSGTEANVSPCSNSSPAPSQMSSSPPGSSSVNTQKGPTGAVGGSLAAVMDLAKLQSFPCGNVNYAYDEQSYEAESLPLVVARSPKPSSSSAASSSLTALGLAFSVTHKPLIKRHASYGHEDVRRHTKPEKPTRDRDSGFSLSEDLSVTPV</sequence>
<keyword evidence="8 18" id="KW-0067">ATP-binding</keyword>
<evidence type="ECO:0000256" key="12">
    <source>
        <dbReference type="ARBA" id="ARBA00023157"/>
    </source>
</evidence>
<dbReference type="SMART" id="SM00219">
    <property type="entry name" value="TyrKc"/>
    <property type="match status" value="1"/>
</dbReference>
<dbReference type="PROSITE" id="PS00107">
    <property type="entry name" value="PROTEIN_KINASE_ATP"/>
    <property type="match status" value="1"/>
</dbReference>
<feature type="domain" description="Protein kinase" evidence="23">
    <location>
        <begin position="972"/>
        <end position="1248"/>
    </location>
</feature>
<dbReference type="Pfam" id="PF12810">
    <property type="entry name" value="ALK_LTK_GRD"/>
    <property type="match status" value="1"/>
</dbReference>
<dbReference type="InterPro" id="IPR011009">
    <property type="entry name" value="Kinase-like_dom_sf"/>
</dbReference>
<reference evidence="26" key="2">
    <citation type="submission" date="2025-08" db="UniProtKB">
        <authorList>
            <consortium name="RefSeq"/>
        </authorList>
    </citation>
    <scope>IDENTIFICATION</scope>
    <source>
        <tissue evidence="26">Blood</tissue>
    </source>
</reference>
<dbReference type="GO" id="GO:0005886">
    <property type="term" value="C:plasma membrane"/>
    <property type="evidence" value="ECO:0007669"/>
    <property type="project" value="UniProtKB-SubCell"/>
</dbReference>
<reference evidence="25" key="1">
    <citation type="journal article" date="2016" name="Nat. Commun.">
        <title>The channel catfish genome sequence provides insights into the evolution of scale formation in teleosts.</title>
        <authorList>
            <person name="Liu Z."/>
            <person name="Liu S."/>
            <person name="Yao J."/>
            <person name="Bao L."/>
            <person name="Zhang J."/>
            <person name="Li Y."/>
            <person name="Jiang C."/>
            <person name="Sun L."/>
            <person name="Wang R."/>
            <person name="Zhang Y."/>
            <person name="Zhou T."/>
            <person name="Zeng Q."/>
            <person name="Fu Q."/>
            <person name="Gao S."/>
            <person name="Li N."/>
            <person name="Koren S."/>
            <person name="Jiang Y."/>
            <person name="Zimin A."/>
            <person name="Xu P."/>
            <person name="Phillippy A.M."/>
            <person name="Geng X."/>
            <person name="Song L."/>
            <person name="Sun F."/>
            <person name="Li C."/>
            <person name="Wang X."/>
            <person name="Chen A."/>
            <person name="Jin Y."/>
            <person name="Yuan Z."/>
            <person name="Yang Y."/>
            <person name="Tan S."/>
            <person name="Peatman E."/>
            <person name="Lu J."/>
            <person name="Qin Z."/>
            <person name="Dunham R."/>
            <person name="Li Z."/>
            <person name="Sonstegard T."/>
            <person name="Feng J."/>
            <person name="Danzmann R.G."/>
            <person name="Schroeder S."/>
            <person name="Scheffler B."/>
            <person name="Duke M.V."/>
            <person name="Ballard L."/>
            <person name="Kucuktas H."/>
            <person name="Kaltenboeck L."/>
            <person name="Liu H."/>
            <person name="Armbruster J."/>
            <person name="Xie Y."/>
            <person name="Kirby M.L."/>
            <person name="Tian Y."/>
            <person name="Flanagan M.E."/>
            <person name="Mu W."/>
            <person name="Waldbieser G.C."/>
        </authorList>
    </citation>
    <scope>NUCLEOTIDE SEQUENCE [LARGE SCALE GENOMIC DNA]</scope>
    <source>
        <strain evidence="25">SDA103</strain>
    </source>
</reference>
<comment type="subcellular location">
    <subcellularLocation>
        <location evidence="1">Cell membrane</location>
        <topology evidence="1">Single-pass type I membrane protein</topology>
    </subcellularLocation>
</comment>
<dbReference type="PROSITE" id="PS50060">
    <property type="entry name" value="MAM_2"/>
    <property type="match status" value="2"/>
</dbReference>
<evidence type="ECO:0000256" key="22">
    <source>
        <dbReference type="SAM" id="SignalP"/>
    </source>
</evidence>
<keyword evidence="2" id="KW-1003">Cell membrane</keyword>
<comment type="similarity">
    <text evidence="19">Belongs to the protein kinase superfamily. Tyr protein kinase family. Insulin receptor subfamily.</text>
</comment>
<proteinExistence type="inferred from homology"/>
<evidence type="ECO:0000256" key="18">
    <source>
        <dbReference type="PROSITE-ProRule" id="PRU10141"/>
    </source>
</evidence>
<feature type="compositionally biased region" description="Low complexity" evidence="20">
    <location>
        <begin position="1389"/>
        <end position="1402"/>
    </location>
</feature>
<feature type="compositionally biased region" description="Low complexity" evidence="20">
    <location>
        <begin position="1417"/>
        <end position="1435"/>
    </location>
</feature>
<feature type="signal peptide" evidence="22">
    <location>
        <begin position="1"/>
        <end position="21"/>
    </location>
</feature>
<dbReference type="InterPro" id="IPR036055">
    <property type="entry name" value="LDL_receptor-like_sf"/>
</dbReference>
<evidence type="ECO:0000313" key="25">
    <source>
        <dbReference type="Proteomes" id="UP000221080"/>
    </source>
</evidence>
<dbReference type="InterPro" id="IPR000719">
    <property type="entry name" value="Prot_kinase_dom"/>
</dbReference>
<evidence type="ECO:0000259" key="23">
    <source>
        <dbReference type="PROSITE" id="PS50011"/>
    </source>
</evidence>
<feature type="transmembrane region" description="Helical" evidence="21">
    <location>
        <begin position="891"/>
        <end position="916"/>
    </location>
</feature>
<dbReference type="Gene3D" id="3.30.200.20">
    <property type="entry name" value="Phosphorylase Kinase, domain 1"/>
    <property type="match status" value="1"/>
</dbReference>
<keyword evidence="9 21" id="KW-1133">Transmembrane helix</keyword>
<dbReference type="PANTHER" id="PTHR24416:SF627">
    <property type="entry name" value="TYROSINE-PROTEIN KINASE RECEPTOR"/>
    <property type="match status" value="1"/>
</dbReference>
<dbReference type="Proteomes" id="UP000221080">
    <property type="component" value="Chromosome 9"/>
</dbReference>
<feature type="region of interest" description="Disordered" evidence="20">
    <location>
        <begin position="1519"/>
        <end position="1555"/>
    </location>
</feature>
<dbReference type="PANTHER" id="PTHR24416">
    <property type="entry name" value="TYROSINE-PROTEIN KINASE RECEPTOR"/>
    <property type="match status" value="1"/>
</dbReference>
<evidence type="ECO:0000256" key="11">
    <source>
        <dbReference type="ARBA" id="ARBA00023137"/>
    </source>
</evidence>
<dbReference type="Gene3D" id="1.10.510.10">
    <property type="entry name" value="Transferase(Phosphotransferase) domain 1"/>
    <property type="match status" value="1"/>
</dbReference>
<dbReference type="CDD" id="cd00112">
    <property type="entry name" value="LDLa"/>
    <property type="match status" value="1"/>
</dbReference>
<evidence type="ECO:0000256" key="15">
    <source>
        <dbReference type="ARBA" id="ARBA00051243"/>
    </source>
</evidence>
<evidence type="ECO:0000256" key="6">
    <source>
        <dbReference type="ARBA" id="ARBA00022741"/>
    </source>
</evidence>
<dbReference type="FunFam" id="3.30.200.20:FF:000117">
    <property type="entry name" value="Tyrosine-protein kinase receptor"/>
    <property type="match status" value="1"/>
</dbReference>
<dbReference type="Gene3D" id="4.10.400.10">
    <property type="entry name" value="Low-density Lipoprotein Receptor"/>
    <property type="match status" value="1"/>
</dbReference>
<organism evidence="25 26">
    <name type="scientific">Ictalurus punctatus</name>
    <name type="common">Channel catfish</name>
    <name type="synonym">Silurus punctatus</name>
    <dbReference type="NCBI Taxonomy" id="7998"/>
    <lineage>
        <taxon>Eukaryota</taxon>
        <taxon>Metazoa</taxon>
        <taxon>Chordata</taxon>
        <taxon>Craniata</taxon>
        <taxon>Vertebrata</taxon>
        <taxon>Euteleostomi</taxon>
        <taxon>Actinopterygii</taxon>
        <taxon>Neopterygii</taxon>
        <taxon>Teleostei</taxon>
        <taxon>Ostariophysi</taxon>
        <taxon>Siluriformes</taxon>
        <taxon>Ictaluridae</taxon>
        <taxon>Ictalurus</taxon>
    </lineage>
</organism>
<dbReference type="FunFam" id="2.60.120.200:FF:000132">
    <property type="entry name" value="Tyrosine-protein kinase receptor"/>
    <property type="match status" value="1"/>
</dbReference>
<keyword evidence="6 18" id="KW-0547">Nucleotide-binding</keyword>
<dbReference type="InterPro" id="IPR055163">
    <property type="entry name" value="ALK/LTK-like_GRD"/>
</dbReference>
<evidence type="ECO:0000256" key="19">
    <source>
        <dbReference type="RuleBase" id="RU000312"/>
    </source>
</evidence>
<evidence type="ECO:0000256" key="3">
    <source>
        <dbReference type="ARBA" id="ARBA00022679"/>
    </source>
</evidence>
<dbReference type="CDD" id="cd05036">
    <property type="entry name" value="PTKc_ALK_LTK"/>
    <property type="match status" value="1"/>
</dbReference>
<keyword evidence="10 21" id="KW-0472">Membrane</keyword>
<evidence type="ECO:0000256" key="14">
    <source>
        <dbReference type="ARBA" id="ARBA00023180"/>
    </source>
</evidence>
<feature type="binding site" evidence="18">
    <location>
        <position position="1006"/>
    </location>
    <ligand>
        <name>ATP</name>
        <dbReference type="ChEBI" id="CHEBI:30616"/>
    </ligand>
</feature>
<dbReference type="Gene3D" id="2.60.120.200">
    <property type="match status" value="2"/>
</dbReference>
<evidence type="ECO:0000256" key="20">
    <source>
        <dbReference type="SAM" id="MobiDB-lite"/>
    </source>
</evidence>
<keyword evidence="14" id="KW-0325">Glycoprotein</keyword>
<dbReference type="InterPro" id="IPR008266">
    <property type="entry name" value="Tyr_kinase_AS"/>
</dbReference>
<accession>A0A979F0Q5</accession>
<dbReference type="GO" id="GO:0007169">
    <property type="term" value="P:cell surface receptor protein tyrosine kinase signaling pathway"/>
    <property type="evidence" value="ECO:0007669"/>
    <property type="project" value="InterPro"/>
</dbReference>
<dbReference type="InterPro" id="IPR013320">
    <property type="entry name" value="ConA-like_dom_sf"/>
</dbReference>
<comment type="caution">
    <text evidence="17">Lacks conserved residue(s) required for the propagation of feature annotation.</text>
</comment>
<keyword evidence="5 22" id="KW-0732">Signal</keyword>
<evidence type="ECO:0000313" key="26">
    <source>
        <dbReference type="RefSeq" id="XP_047013550.1"/>
    </source>
</evidence>
<dbReference type="GO" id="GO:0004714">
    <property type="term" value="F:transmembrane receptor protein tyrosine kinase activity"/>
    <property type="evidence" value="ECO:0007669"/>
    <property type="project" value="UniProtKB-EC"/>
</dbReference>
<dbReference type="InterPro" id="IPR001245">
    <property type="entry name" value="Ser-Thr/Tyr_kinase_cat_dom"/>
</dbReference>
<evidence type="ECO:0000256" key="1">
    <source>
        <dbReference type="ARBA" id="ARBA00004251"/>
    </source>
</evidence>
<dbReference type="PROSITE" id="PS50068">
    <property type="entry name" value="LDLRA_2"/>
    <property type="match status" value="1"/>
</dbReference>
<dbReference type="CTD" id="4058"/>
<dbReference type="SMART" id="SM00137">
    <property type="entry name" value="MAM"/>
    <property type="match status" value="1"/>
</dbReference>
<dbReference type="GO" id="GO:0042127">
    <property type="term" value="P:regulation of cell population proliferation"/>
    <property type="evidence" value="ECO:0007669"/>
    <property type="project" value="TreeGrafter"/>
</dbReference>
<name>A0A979F0Q5_ICTPU</name>
<dbReference type="InterPro" id="IPR050122">
    <property type="entry name" value="RTK"/>
</dbReference>
<protein>
    <recommendedName>
        <fullName evidence="19">Tyrosine-protein kinase receptor</fullName>
        <ecNumber evidence="19">2.7.10.1</ecNumber>
    </recommendedName>
</protein>
<dbReference type="InterPro" id="IPR020635">
    <property type="entry name" value="Tyr_kinase_cat_dom"/>
</dbReference>
<evidence type="ECO:0000256" key="21">
    <source>
        <dbReference type="SAM" id="Phobius"/>
    </source>
</evidence>
<evidence type="ECO:0000256" key="16">
    <source>
        <dbReference type="ARBA" id="ARBA00063150"/>
    </source>
</evidence>
<evidence type="ECO:0000256" key="7">
    <source>
        <dbReference type="ARBA" id="ARBA00022777"/>
    </source>
</evidence>
<feature type="disulfide bond" evidence="17">
    <location>
        <begin position="297"/>
        <end position="315"/>
    </location>
</feature>
<dbReference type="Pfam" id="PF00629">
    <property type="entry name" value="MAM"/>
    <property type="match status" value="2"/>
</dbReference>
<keyword evidence="7 26" id="KW-0418">Kinase</keyword>
<dbReference type="InterPro" id="IPR017441">
    <property type="entry name" value="Protein_kinase_ATP_BS"/>
</dbReference>
<keyword evidence="3" id="KW-0808">Transferase</keyword>
<feature type="region of interest" description="Disordered" evidence="20">
    <location>
        <begin position="1385"/>
        <end position="1443"/>
    </location>
</feature>
<dbReference type="EC" id="2.7.10.1" evidence="19"/>
<dbReference type="SUPFAM" id="SSF49899">
    <property type="entry name" value="Concanavalin A-like lectins/glucanases"/>
    <property type="match status" value="2"/>
</dbReference>